<evidence type="ECO:0000313" key="1">
    <source>
        <dbReference type="EMBL" id="KAH9332008.1"/>
    </source>
</evidence>
<name>A0AA38H0P7_TAXCH</name>
<dbReference type="OMA" id="QHEDHRK"/>
<proteinExistence type="predicted"/>
<dbReference type="AlphaFoldDB" id="A0AA38H0P7"/>
<organism evidence="1 2">
    <name type="scientific">Taxus chinensis</name>
    <name type="common">Chinese yew</name>
    <name type="synonym">Taxus wallichiana var. chinensis</name>
    <dbReference type="NCBI Taxonomy" id="29808"/>
    <lineage>
        <taxon>Eukaryota</taxon>
        <taxon>Viridiplantae</taxon>
        <taxon>Streptophyta</taxon>
        <taxon>Embryophyta</taxon>
        <taxon>Tracheophyta</taxon>
        <taxon>Spermatophyta</taxon>
        <taxon>Pinopsida</taxon>
        <taxon>Pinidae</taxon>
        <taxon>Conifers II</taxon>
        <taxon>Cupressales</taxon>
        <taxon>Taxaceae</taxon>
        <taxon>Taxus</taxon>
    </lineage>
</organism>
<gene>
    <name evidence="1" type="ORF">KI387_004116</name>
</gene>
<accession>A0AA38H0P7</accession>
<evidence type="ECO:0000313" key="2">
    <source>
        <dbReference type="Proteomes" id="UP000824469"/>
    </source>
</evidence>
<reference evidence="1 2" key="1">
    <citation type="journal article" date="2021" name="Nat. Plants">
        <title>The Taxus genome provides insights into paclitaxel biosynthesis.</title>
        <authorList>
            <person name="Xiong X."/>
            <person name="Gou J."/>
            <person name="Liao Q."/>
            <person name="Li Y."/>
            <person name="Zhou Q."/>
            <person name="Bi G."/>
            <person name="Li C."/>
            <person name="Du R."/>
            <person name="Wang X."/>
            <person name="Sun T."/>
            <person name="Guo L."/>
            <person name="Liang H."/>
            <person name="Lu P."/>
            <person name="Wu Y."/>
            <person name="Zhang Z."/>
            <person name="Ro D.K."/>
            <person name="Shang Y."/>
            <person name="Huang S."/>
            <person name="Yan J."/>
        </authorList>
    </citation>
    <scope>NUCLEOTIDE SEQUENCE [LARGE SCALE GENOMIC DNA]</scope>
    <source>
        <strain evidence="1">Ta-2019</strain>
    </source>
</reference>
<feature type="non-terminal residue" evidence="1">
    <location>
        <position position="102"/>
    </location>
</feature>
<dbReference type="EMBL" id="JAHRHJ020000001">
    <property type="protein sequence ID" value="KAH9332008.1"/>
    <property type="molecule type" value="Genomic_DNA"/>
</dbReference>
<sequence length="102" mass="11988">MVKGKETIQIDEIQSAIKDMEIQENQLKDRIEEARTWSQLVSGSSNGQRQVIEKHIKTQIKEEKDQKDRAVNFIIKGLKDFGEKERTDILARDFLKDELKWT</sequence>
<protein>
    <submittedName>
        <fullName evidence="1">Uncharacterized protein</fullName>
    </submittedName>
</protein>
<comment type="caution">
    <text evidence="1">The sequence shown here is derived from an EMBL/GenBank/DDBJ whole genome shotgun (WGS) entry which is preliminary data.</text>
</comment>
<dbReference type="Proteomes" id="UP000824469">
    <property type="component" value="Unassembled WGS sequence"/>
</dbReference>
<keyword evidence="2" id="KW-1185">Reference proteome</keyword>